<organism evidence="6">
    <name type="scientific">Acididesulfobacillus acetoxydans</name>
    <dbReference type="NCBI Taxonomy" id="1561005"/>
    <lineage>
        <taxon>Bacteria</taxon>
        <taxon>Bacillati</taxon>
        <taxon>Bacillota</taxon>
        <taxon>Clostridia</taxon>
        <taxon>Eubacteriales</taxon>
        <taxon>Peptococcaceae</taxon>
        <taxon>Acididesulfobacillus</taxon>
    </lineage>
</organism>
<dbReference type="InterPro" id="IPR001268">
    <property type="entry name" value="NADH_UbQ_OxRdtase_30kDa_su"/>
</dbReference>
<reference evidence="7" key="1">
    <citation type="submission" date="2014-11" db="EMBL/GenBank/DDBJ databases">
        <authorList>
            <person name="Hornung B.V."/>
        </authorList>
    </citation>
    <scope>NUCLEOTIDE SEQUENCE</scope>
    <source>
        <strain evidence="7">INE</strain>
    </source>
</reference>
<dbReference type="Proteomes" id="UP001071230">
    <property type="component" value="Unassembled WGS sequence"/>
</dbReference>
<dbReference type="Pfam" id="PF00329">
    <property type="entry name" value="Complex1_30kDa"/>
    <property type="match status" value="1"/>
</dbReference>
<dbReference type="PROSITE" id="PS00542">
    <property type="entry name" value="COMPLEX1_30K"/>
    <property type="match status" value="1"/>
</dbReference>
<reference evidence="6" key="2">
    <citation type="submission" date="2020-01" db="EMBL/GenBank/DDBJ databases">
        <authorList>
            <person name="Hornung B."/>
        </authorList>
    </citation>
    <scope>NUCLEOTIDE SEQUENCE</scope>
    <source>
        <strain evidence="6">PacBioINE</strain>
    </source>
</reference>
<protein>
    <recommendedName>
        <fullName evidence="4">NADH-quinone oxidoreductase</fullName>
        <ecNumber evidence="4">7.1.1.-</ecNumber>
    </recommendedName>
</protein>
<sequence>MGNKEILRQRVEELAAKVSGEVEELSGVLILKVKGAYLSETLSAAKSFPDVPCDFLHDMTALDLKDHFEVVYQLSSLHGPQRLRVKGTVDREHPVVNSVTRLWRGANFLEREAYDMFGIEFKGHPNLKRIYLWDDFEGYPLRKDYVTESLEERSVVLPLKKGE</sequence>
<keyword evidence="6" id="KW-0560">Oxidoreductase</keyword>
<feature type="domain" description="NADH:ubiquinone oxidoreductase 30kDa subunit" evidence="5">
    <location>
        <begin position="32"/>
        <end position="148"/>
    </location>
</feature>
<evidence type="ECO:0000256" key="1">
    <source>
        <dbReference type="ARBA" id="ARBA00007569"/>
    </source>
</evidence>
<evidence type="ECO:0000256" key="3">
    <source>
        <dbReference type="RuleBase" id="RU003456"/>
    </source>
</evidence>
<evidence type="ECO:0000256" key="2">
    <source>
        <dbReference type="ARBA" id="ARBA00022448"/>
    </source>
</evidence>
<dbReference type="GO" id="GO:0016651">
    <property type="term" value="F:oxidoreductase activity, acting on NAD(P)H"/>
    <property type="evidence" value="ECO:0007669"/>
    <property type="project" value="InterPro"/>
</dbReference>
<dbReference type="InterPro" id="IPR020396">
    <property type="entry name" value="NADH_UbQ_OxRdtase_CS"/>
</dbReference>
<dbReference type="PANTHER" id="PTHR10884">
    <property type="entry name" value="NADH DEHYDROGENASE UBIQUINONE IRON-SULFUR PROTEIN 3"/>
    <property type="match status" value="1"/>
</dbReference>
<proteinExistence type="inferred from homology"/>
<evidence type="ECO:0000313" key="6">
    <source>
        <dbReference type="EMBL" id="CAA7602702.1"/>
    </source>
</evidence>
<evidence type="ECO:0000313" key="7">
    <source>
        <dbReference type="EMBL" id="CEJ06441.1"/>
    </source>
</evidence>
<evidence type="ECO:0000313" key="8">
    <source>
        <dbReference type="Proteomes" id="UP001071230"/>
    </source>
</evidence>
<dbReference type="EMBL" id="CDGJ01000027">
    <property type="protein sequence ID" value="CEJ06441.1"/>
    <property type="molecule type" value="Genomic_DNA"/>
</dbReference>
<dbReference type="Proteomes" id="UP000836597">
    <property type="component" value="Chromosome"/>
</dbReference>
<dbReference type="KEGG" id="aacx:DEACI_3381"/>
<dbReference type="GO" id="GO:0008137">
    <property type="term" value="F:NADH dehydrogenase (ubiquinone) activity"/>
    <property type="evidence" value="ECO:0007669"/>
    <property type="project" value="InterPro"/>
</dbReference>
<keyword evidence="4" id="KW-0874">Quinone</keyword>
<accession>A0A8S0WHH3</accession>
<name>A0A8S0WHH3_9FIRM</name>
<dbReference type="EMBL" id="LR746496">
    <property type="protein sequence ID" value="CAA7602702.1"/>
    <property type="molecule type" value="Genomic_DNA"/>
</dbReference>
<dbReference type="GO" id="GO:0048038">
    <property type="term" value="F:quinone binding"/>
    <property type="evidence" value="ECO:0007669"/>
    <property type="project" value="UniProtKB-KW"/>
</dbReference>
<keyword evidence="2 3" id="KW-0813">Transport</keyword>
<comment type="function">
    <text evidence="4">NDH-1 shuttles electrons from NADH, via FMN and iron-sulfur (Fe-S) centers, to quinones in the respiratory chain.</text>
</comment>
<comment type="catalytic activity">
    <reaction evidence="4">
        <text>a quinone + NADH + 5 H(+)(in) = a quinol + NAD(+) + 4 H(+)(out)</text>
        <dbReference type="Rhea" id="RHEA:57888"/>
        <dbReference type="ChEBI" id="CHEBI:15378"/>
        <dbReference type="ChEBI" id="CHEBI:24646"/>
        <dbReference type="ChEBI" id="CHEBI:57540"/>
        <dbReference type="ChEBI" id="CHEBI:57945"/>
        <dbReference type="ChEBI" id="CHEBI:132124"/>
    </reaction>
</comment>
<evidence type="ECO:0000256" key="4">
    <source>
        <dbReference type="RuleBase" id="RU003582"/>
    </source>
</evidence>
<dbReference type="RefSeq" id="WP_240986032.1">
    <property type="nucleotide sequence ID" value="NZ_CDGJ01000027.1"/>
</dbReference>
<keyword evidence="8" id="KW-1185">Reference proteome</keyword>
<dbReference type="SUPFAM" id="SSF143243">
    <property type="entry name" value="Nqo5-like"/>
    <property type="match status" value="1"/>
</dbReference>
<evidence type="ECO:0000259" key="5">
    <source>
        <dbReference type="Pfam" id="PF00329"/>
    </source>
</evidence>
<dbReference type="PANTHER" id="PTHR10884:SF14">
    <property type="entry name" value="NADH DEHYDROGENASE [UBIQUINONE] IRON-SULFUR PROTEIN 3, MITOCHONDRIAL"/>
    <property type="match status" value="1"/>
</dbReference>
<dbReference type="InterPro" id="IPR037232">
    <property type="entry name" value="NADH_quin_OxRdtase_su_C/D-like"/>
</dbReference>
<keyword evidence="3" id="KW-1278">Translocase</keyword>
<gene>
    <name evidence="7" type="ORF">DEACI_0889</name>
    <name evidence="6" type="ORF">DEACI_3381</name>
</gene>
<dbReference type="EC" id="7.1.1.-" evidence="4"/>
<keyword evidence="3" id="KW-0520">NAD</keyword>
<dbReference type="AlphaFoldDB" id="A0A8S0WHH3"/>
<comment type="similarity">
    <text evidence="1 3">Belongs to the complex I 30 kDa subunit family.</text>
</comment>
<dbReference type="Gene3D" id="3.30.460.80">
    <property type="entry name" value="NADH:ubiquinone oxidoreductase, 30kDa subunit"/>
    <property type="match status" value="1"/>
</dbReference>